<accession>A0AAD9L886</accession>
<evidence type="ECO:0000313" key="3">
    <source>
        <dbReference type="Proteomes" id="UP001182556"/>
    </source>
</evidence>
<evidence type="ECO:0000256" key="1">
    <source>
        <dbReference type="SAM" id="MobiDB-lite"/>
    </source>
</evidence>
<feature type="region of interest" description="Disordered" evidence="1">
    <location>
        <begin position="193"/>
        <end position="286"/>
    </location>
</feature>
<name>A0AAD9L886_PAPLA</name>
<dbReference type="Proteomes" id="UP001182556">
    <property type="component" value="Unassembled WGS sequence"/>
</dbReference>
<keyword evidence="3" id="KW-1185">Reference proteome</keyword>
<feature type="compositionally biased region" description="Pro residues" evidence="1">
    <location>
        <begin position="261"/>
        <end position="276"/>
    </location>
</feature>
<protein>
    <submittedName>
        <fullName evidence="2">Uncharacterized protein</fullName>
    </submittedName>
</protein>
<dbReference type="EMBL" id="JAODAN010000002">
    <property type="protein sequence ID" value="KAK1926257.1"/>
    <property type="molecule type" value="Genomic_DNA"/>
</dbReference>
<gene>
    <name evidence="2" type="ORF">DB88DRAFT_538172</name>
</gene>
<evidence type="ECO:0000313" key="2">
    <source>
        <dbReference type="EMBL" id="KAK1926257.1"/>
    </source>
</evidence>
<organism evidence="2 3">
    <name type="scientific">Papiliotrema laurentii</name>
    <name type="common">Cryptococcus laurentii</name>
    <dbReference type="NCBI Taxonomy" id="5418"/>
    <lineage>
        <taxon>Eukaryota</taxon>
        <taxon>Fungi</taxon>
        <taxon>Dikarya</taxon>
        <taxon>Basidiomycota</taxon>
        <taxon>Agaricomycotina</taxon>
        <taxon>Tremellomycetes</taxon>
        <taxon>Tremellales</taxon>
        <taxon>Rhynchogastremaceae</taxon>
        <taxon>Papiliotrema</taxon>
    </lineage>
</organism>
<comment type="caution">
    <text evidence="2">The sequence shown here is derived from an EMBL/GenBank/DDBJ whole genome shotgun (WGS) entry which is preliminary data.</text>
</comment>
<sequence length="320" mass="34335">MTGVDERSTYIDKARRKVLSRSSTLTYSDMPYCAPGAYIHGPLGVGHRPTGPSSPVPSRAAVAGPSALRAVNKRPRDSEGARGPEWDAGQRDRDEGGSTRTPVKVKHRVPIGSTLGYSAPPLTPRTSLRAVTPLPPSRVRFSALVSPDHGEVEFHLSPHALSAIDRMKQDARFQDPLKAQETQEDLFRRAASLSPARLPLTPDHGGLSAGGPSGQTRDDETSPSSGDEYGLDPPPYRSPSRAMSVGSPPRYRLFTHEPSPVVVPPQNGPRGLPPLPKRGSGQHPDLFYANTADFTAPNPPSFSIGAAFDTRGISFPLKLH</sequence>
<reference evidence="2" key="1">
    <citation type="submission" date="2023-02" db="EMBL/GenBank/DDBJ databases">
        <title>Identification and recombinant expression of a fungal hydrolase from Papiliotrema laurentii that hydrolyzes apple cutin and clears colloidal polyester polyurethane.</title>
        <authorList>
            <consortium name="DOE Joint Genome Institute"/>
            <person name="Roman V.A."/>
            <person name="Bojanowski C."/>
            <person name="Crable B.R."/>
            <person name="Wagner D.N."/>
            <person name="Hung C.S."/>
            <person name="Nadeau L.J."/>
            <person name="Schratz L."/>
            <person name="Haridas S."/>
            <person name="Pangilinan J."/>
            <person name="Lipzen A."/>
            <person name="Na H."/>
            <person name="Yan M."/>
            <person name="Ng V."/>
            <person name="Grigoriev I.V."/>
            <person name="Spatafora J.W."/>
            <person name="Barlow D."/>
            <person name="Biffinger J."/>
            <person name="Kelley-Loughnane N."/>
            <person name="Varaljay V.A."/>
            <person name="Crookes-Goodson W.J."/>
        </authorList>
    </citation>
    <scope>NUCLEOTIDE SEQUENCE</scope>
    <source>
        <strain evidence="2">5307AH</strain>
    </source>
</reference>
<proteinExistence type="predicted"/>
<feature type="region of interest" description="Disordered" evidence="1">
    <location>
        <begin position="38"/>
        <end position="120"/>
    </location>
</feature>
<dbReference type="AlphaFoldDB" id="A0AAD9L886"/>
<feature type="compositionally biased region" description="Basic and acidic residues" evidence="1">
    <location>
        <begin position="74"/>
        <end position="97"/>
    </location>
</feature>